<sequence length="154" mass="17871">MRQQKMRQYLTTILLIFATVVSAQQIDYNTKKSFIAEGYDVTEYFNNKAVKGESKYTATHDDVKYKFASQQNLNKFKSNPDKYVPQYGGYCAYAVAVNSEKVDINPKTFEIRDGKLYLFYNSWGINTLDKWNDEGADKLKVKADTNWQNIKAKK</sequence>
<keyword evidence="3" id="KW-1185">Reference proteome</keyword>
<proteinExistence type="predicted"/>
<dbReference type="AlphaFoldDB" id="A0A1M6IC17"/>
<gene>
    <name evidence="2" type="ORF">SAMN04488508_107248</name>
</gene>
<evidence type="ECO:0000256" key="1">
    <source>
        <dbReference type="SAM" id="SignalP"/>
    </source>
</evidence>
<organism evidence="2 3">
    <name type="scientific">Aquimarina spongiae</name>
    <dbReference type="NCBI Taxonomy" id="570521"/>
    <lineage>
        <taxon>Bacteria</taxon>
        <taxon>Pseudomonadati</taxon>
        <taxon>Bacteroidota</taxon>
        <taxon>Flavobacteriia</taxon>
        <taxon>Flavobacteriales</taxon>
        <taxon>Flavobacteriaceae</taxon>
        <taxon>Aquimarina</taxon>
    </lineage>
</organism>
<feature type="signal peptide" evidence="1">
    <location>
        <begin position="1"/>
        <end position="23"/>
    </location>
</feature>
<dbReference type="EMBL" id="FQYP01000007">
    <property type="protein sequence ID" value="SHJ31980.1"/>
    <property type="molecule type" value="Genomic_DNA"/>
</dbReference>
<accession>A0A1M6IC17</accession>
<keyword evidence="1" id="KW-0732">Signal</keyword>
<name>A0A1M6IC17_9FLAO</name>
<dbReference type="Proteomes" id="UP000184432">
    <property type="component" value="Unassembled WGS sequence"/>
</dbReference>
<evidence type="ECO:0000313" key="3">
    <source>
        <dbReference type="Proteomes" id="UP000184432"/>
    </source>
</evidence>
<dbReference type="NCBIfam" id="NF041384">
    <property type="entry name" value="YHS_seleno_dom"/>
    <property type="match status" value="1"/>
</dbReference>
<feature type="chain" id="PRO_5012229332" evidence="1">
    <location>
        <begin position="24"/>
        <end position="154"/>
    </location>
</feature>
<dbReference type="STRING" id="570521.SAMN04488508_107248"/>
<evidence type="ECO:0000313" key="2">
    <source>
        <dbReference type="EMBL" id="SHJ31980.1"/>
    </source>
</evidence>
<protein>
    <submittedName>
        <fullName evidence="2">YHS domain-containing protein</fullName>
    </submittedName>
</protein>
<reference evidence="3" key="1">
    <citation type="submission" date="2016-11" db="EMBL/GenBank/DDBJ databases">
        <authorList>
            <person name="Varghese N."/>
            <person name="Submissions S."/>
        </authorList>
    </citation>
    <scope>NUCLEOTIDE SEQUENCE [LARGE SCALE GENOMIC DNA]</scope>
    <source>
        <strain evidence="3">DSM 22623</strain>
    </source>
</reference>